<dbReference type="EMBL" id="LGCM01000014">
    <property type="protein sequence ID" value="KPL89959.1"/>
    <property type="molecule type" value="Genomic_DNA"/>
</dbReference>
<organism evidence="2 3">
    <name type="scientific">Levilinea saccharolytica</name>
    <dbReference type="NCBI Taxonomy" id="229921"/>
    <lineage>
        <taxon>Bacteria</taxon>
        <taxon>Bacillati</taxon>
        <taxon>Chloroflexota</taxon>
        <taxon>Anaerolineae</taxon>
        <taxon>Anaerolineales</taxon>
        <taxon>Anaerolineaceae</taxon>
        <taxon>Levilinea</taxon>
    </lineage>
</organism>
<keyword evidence="1" id="KW-1133">Transmembrane helix</keyword>
<keyword evidence="3" id="KW-1185">Reference proteome</keyword>
<keyword evidence="1" id="KW-0812">Transmembrane</keyword>
<reference evidence="2 3" key="1">
    <citation type="submission" date="2015-07" db="EMBL/GenBank/DDBJ databases">
        <title>Genome sequence of Levilinea saccharolytica DSM 16555.</title>
        <authorList>
            <person name="Hemp J."/>
            <person name="Ward L.M."/>
            <person name="Pace L.A."/>
            <person name="Fischer W.W."/>
        </authorList>
    </citation>
    <scope>NUCLEOTIDE SEQUENCE [LARGE SCALE GENOMIC DNA]</scope>
    <source>
        <strain evidence="2 3">KIBI-1</strain>
    </source>
</reference>
<dbReference type="STRING" id="229921.ADN01_03570"/>
<dbReference type="OrthoDB" id="9799578at2"/>
<feature type="transmembrane region" description="Helical" evidence="1">
    <location>
        <begin position="22"/>
        <end position="43"/>
    </location>
</feature>
<protein>
    <recommendedName>
        <fullName evidence="4">DUF4013 domain-containing protein</fullName>
    </recommendedName>
</protein>
<evidence type="ECO:0000256" key="1">
    <source>
        <dbReference type="SAM" id="Phobius"/>
    </source>
</evidence>
<feature type="transmembrane region" description="Helical" evidence="1">
    <location>
        <begin position="119"/>
        <end position="152"/>
    </location>
</feature>
<comment type="caution">
    <text evidence="2">The sequence shown here is derived from an EMBL/GenBank/DDBJ whole genome shotgun (WGS) entry which is preliminary data.</text>
</comment>
<accession>A0A0P6YZT3</accession>
<feature type="transmembrane region" description="Helical" evidence="1">
    <location>
        <begin position="209"/>
        <end position="231"/>
    </location>
</feature>
<name>A0A0P6YZT3_9CHLR</name>
<dbReference type="AlphaFoldDB" id="A0A0P6YZT3"/>
<sequence>MQPFSTRGLSQALTFPFRGSKFLIACLVTFSAFFIPFVPYLALRGYSFRIMKRVLQEDGQLDMPEWDDWGQFLKDGLRLWGANLVYSLPLLVLWAGVFTLYALFMVTLIAASAGRESDILAAFSVLGTFFPILMGVVLLGMMIFQAVLYFFLPVINAHLVAKDRFGAAFAVGEWGRVLKANFGGFAILFLLSIGGFFVFMYVFQFLYMTLVLCALLPFVSAAFIAYTTLVVDGLSALLYREGLEQQDEAK</sequence>
<evidence type="ECO:0000313" key="2">
    <source>
        <dbReference type="EMBL" id="KPL89959.1"/>
    </source>
</evidence>
<dbReference type="InterPro" id="IPR025098">
    <property type="entry name" value="DUF4013"/>
</dbReference>
<feature type="transmembrane region" description="Helical" evidence="1">
    <location>
        <begin position="182"/>
        <end position="203"/>
    </location>
</feature>
<dbReference type="Pfam" id="PF13197">
    <property type="entry name" value="DUF4013"/>
    <property type="match status" value="1"/>
</dbReference>
<gene>
    <name evidence="2" type="ORF">ADN01_03570</name>
</gene>
<evidence type="ECO:0008006" key="4">
    <source>
        <dbReference type="Google" id="ProtNLM"/>
    </source>
</evidence>
<feature type="transmembrane region" description="Helical" evidence="1">
    <location>
        <begin position="84"/>
        <end position="113"/>
    </location>
</feature>
<evidence type="ECO:0000313" key="3">
    <source>
        <dbReference type="Proteomes" id="UP000050501"/>
    </source>
</evidence>
<dbReference type="RefSeq" id="WP_062416863.1">
    <property type="nucleotide sequence ID" value="NZ_DF967974.1"/>
</dbReference>
<dbReference type="Proteomes" id="UP000050501">
    <property type="component" value="Unassembled WGS sequence"/>
</dbReference>
<proteinExistence type="predicted"/>
<keyword evidence="1" id="KW-0472">Membrane</keyword>